<protein>
    <submittedName>
        <fullName evidence="5">LuxR C-terminal-related transcriptional regulator</fullName>
    </submittedName>
</protein>
<evidence type="ECO:0000259" key="4">
    <source>
        <dbReference type="PROSITE" id="PS50043"/>
    </source>
</evidence>
<dbReference type="InterPro" id="IPR036388">
    <property type="entry name" value="WH-like_DNA-bd_sf"/>
</dbReference>
<dbReference type="RefSeq" id="WP_137393826.1">
    <property type="nucleotide sequence ID" value="NZ_CP124733.1"/>
</dbReference>
<dbReference type="PANTHER" id="PTHR44688:SF16">
    <property type="entry name" value="DNA-BINDING TRANSCRIPTIONAL ACTIVATOR DEVR_DOSR"/>
    <property type="match status" value="1"/>
</dbReference>
<dbReference type="CDD" id="cd06170">
    <property type="entry name" value="LuxR_C_like"/>
    <property type="match status" value="1"/>
</dbReference>
<reference evidence="5" key="1">
    <citation type="submission" date="2023-05" db="EMBL/GenBank/DDBJ databases">
        <title>Complete genome sequence of Agrobacterium larrymoorei CFBP5477.</title>
        <authorList>
            <person name="Yen H.-C."/>
            <person name="Chou L."/>
            <person name="Lin Y.-C."/>
            <person name="Lai E.-M."/>
            <person name="Kuo C.-H."/>
        </authorList>
    </citation>
    <scope>NUCLEOTIDE SEQUENCE</scope>
    <source>
        <strain evidence="5">CFBP5477</strain>
    </source>
</reference>
<dbReference type="GO" id="GO:0006355">
    <property type="term" value="P:regulation of DNA-templated transcription"/>
    <property type="evidence" value="ECO:0007669"/>
    <property type="project" value="InterPro"/>
</dbReference>
<name>A0AAF0H9S4_9HYPH</name>
<dbReference type="InterPro" id="IPR016032">
    <property type="entry name" value="Sig_transdc_resp-reg_C-effctor"/>
</dbReference>
<keyword evidence="3" id="KW-0804">Transcription</keyword>
<dbReference type="GO" id="GO:0003677">
    <property type="term" value="F:DNA binding"/>
    <property type="evidence" value="ECO:0007669"/>
    <property type="project" value="UniProtKB-KW"/>
</dbReference>
<keyword evidence="1" id="KW-0805">Transcription regulation</keyword>
<evidence type="ECO:0000256" key="2">
    <source>
        <dbReference type="ARBA" id="ARBA00023125"/>
    </source>
</evidence>
<keyword evidence="2" id="KW-0238">DNA-binding</keyword>
<evidence type="ECO:0000313" key="6">
    <source>
        <dbReference type="Proteomes" id="UP000298664"/>
    </source>
</evidence>
<dbReference type="PRINTS" id="PR00038">
    <property type="entry name" value="HTHLUXR"/>
</dbReference>
<dbReference type="SMART" id="SM00421">
    <property type="entry name" value="HTH_LUXR"/>
    <property type="match status" value="1"/>
</dbReference>
<dbReference type="Gene3D" id="3.30.450.80">
    <property type="entry name" value="Transcription factor LuxR-like, autoinducer-binding domain"/>
    <property type="match status" value="1"/>
</dbReference>
<dbReference type="EMBL" id="CP124733">
    <property type="protein sequence ID" value="WHA41837.1"/>
    <property type="molecule type" value="Genomic_DNA"/>
</dbReference>
<dbReference type="PANTHER" id="PTHR44688">
    <property type="entry name" value="DNA-BINDING TRANSCRIPTIONAL ACTIVATOR DEVR_DOSR"/>
    <property type="match status" value="1"/>
</dbReference>
<dbReference type="PROSITE" id="PS00622">
    <property type="entry name" value="HTH_LUXR_1"/>
    <property type="match status" value="1"/>
</dbReference>
<dbReference type="SUPFAM" id="SSF75516">
    <property type="entry name" value="Pheromone-binding domain of LuxR-like quorum-sensing transcription factors"/>
    <property type="match status" value="1"/>
</dbReference>
<dbReference type="Proteomes" id="UP000298664">
    <property type="component" value="Chromosome Circular"/>
</dbReference>
<dbReference type="SUPFAM" id="SSF46894">
    <property type="entry name" value="C-terminal effector domain of the bipartite response regulators"/>
    <property type="match status" value="1"/>
</dbReference>
<feature type="domain" description="HTH luxR-type" evidence="4">
    <location>
        <begin position="171"/>
        <end position="236"/>
    </location>
</feature>
<evidence type="ECO:0000313" key="5">
    <source>
        <dbReference type="EMBL" id="WHA41837.1"/>
    </source>
</evidence>
<proteinExistence type="predicted"/>
<dbReference type="InterPro" id="IPR036693">
    <property type="entry name" value="TF_LuxR_autoind-bd_dom_sf"/>
</dbReference>
<dbReference type="Pfam" id="PF03472">
    <property type="entry name" value="Autoind_bind"/>
    <property type="match status" value="1"/>
</dbReference>
<dbReference type="PROSITE" id="PS50043">
    <property type="entry name" value="HTH_LUXR_2"/>
    <property type="match status" value="1"/>
</dbReference>
<sequence length="239" mass="27094">MMTTLERQSLLSGEIAASQNRPHWLQSVTNVAREFGFAHATLMRAPQPTDDLLASVILETTVPIRFIREFDQQRFLPHCPLLLRVAGSVMPQCWSLDDDNSAAPYPEAMEKMMRQYGVINGVMIPINSLSCDRYLLRFDGKCPHPNQIALNEIGMIALHAFDVYDRMRRTEMVVPKSLTKRELEVIRWTSQGKTSAEIGQILSLSDHTINAYLNNAIKKLDCVNRTQLVAKAIRLKLIS</sequence>
<dbReference type="AlphaFoldDB" id="A0AAF0H9S4"/>
<dbReference type="Gene3D" id="1.10.10.10">
    <property type="entry name" value="Winged helix-like DNA-binding domain superfamily/Winged helix DNA-binding domain"/>
    <property type="match status" value="1"/>
</dbReference>
<accession>A0AAF0H9S4</accession>
<dbReference type="Pfam" id="PF00196">
    <property type="entry name" value="GerE"/>
    <property type="match status" value="1"/>
</dbReference>
<gene>
    <name evidence="5" type="ORF">CFBP5477_004175</name>
</gene>
<organism evidence="5 6">
    <name type="scientific">Agrobacterium larrymoorei</name>
    <dbReference type="NCBI Taxonomy" id="160699"/>
    <lineage>
        <taxon>Bacteria</taxon>
        <taxon>Pseudomonadati</taxon>
        <taxon>Pseudomonadota</taxon>
        <taxon>Alphaproteobacteria</taxon>
        <taxon>Hyphomicrobiales</taxon>
        <taxon>Rhizobiaceae</taxon>
        <taxon>Rhizobium/Agrobacterium group</taxon>
        <taxon>Agrobacterium</taxon>
    </lineage>
</organism>
<dbReference type="InterPro" id="IPR000792">
    <property type="entry name" value="Tscrpt_reg_LuxR_C"/>
</dbReference>
<evidence type="ECO:0000256" key="1">
    <source>
        <dbReference type="ARBA" id="ARBA00023015"/>
    </source>
</evidence>
<evidence type="ECO:0000256" key="3">
    <source>
        <dbReference type="ARBA" id="ARBA00023163"/>
    </source>
</evidence>
<dbReference type="InterPro" id="IPR005143">
    <property type="entry name" value="TF_LuxR_autoind-bd_dom"/>
</dbReference>